<comment type="caution">
    <text evidence="3">The sequence shown here is derived from an EMBL/GenBank/DDBJ whole genome shotgun (WGS) entry which is preliminary data.</text>
</comment>
<evidence type="ECO:0000256" key="1">
    <source>
        <dbReference type="SAM" id="Phobius"/>
    </source>
</evidence>
<dbReference type="Gene3D" id="1.20.1260.10">
    <property type="match status" value="1"/>
</dbReference>
<keyword evidence="1" id="KW-0472">Membrane</keyword>
<evidence type="ECO:0000313" key="3">
    <source>
        <dbReference type="EMBL" id="GAA4144446.1"/>
    </source>
</evidence>
<protein>
    <recommendedName>
        <fullName evidence="2">DUF4142 domain-containing protein</fullName>
    </recommendedName>
</protein>
<feature type="domain" description="DUF4142" evidence="2">
    <location>
        <begin position="61"/>
        <end position="191"/>
    </location>
</feature>
<accession>A0ABP7YZU1</accession>
<keyword evidence="4" id="KW-1185">Reference proteome</keyword>
<feature type="transmembrane region" description="Helical" evidence="1">
    <location>
        <begin position="222"/>
        <end position="242"/>
    </location>
</feature>
<dbReference type="EMBL" id="BAABDO010000051">
    <property type="protein sequence ID" value="GAA4144446.1"/>
    <property type="molecule type" value="Genomic_DNA"/>
</dbReference>
<gene>
    <name evidence="3" type="ORF">GCM10022416_35150</name>
</gene>
<dbReference type="Pfam" id="PF13628">
    <property type="entry name" value="DUF4142"/>
    <property type="match status" value="1"/>
</dbReference>
<keyword evidence="1" id="KW-0812">Transmembrane</keyword>
<dbReference type="PANTHER" id="PTHR38593:SF1">
    <property type="entry name" value="BLR2558 PROTEIN"/>
    <property type="match status" value="1"/>
</dbReference>
<proteinExistence type="predicted"/>
<organism evidence="3 4">
    <name type="scientific">Actinomadura keratinilytica</name>
    <dbReference type="NCBI Taxonomy" id="547461"/>
    <lineage>
        <taxon>Bacteria</taxon>
        <taxon>Bacillati</taxon>
        <taxon>Actinomycetota</taxon>
        <taxon>Actinomycetes</taxon>
        <taxon>Streptosporangiales</taxon>
        <taxon>Thermomonosporaceae</taxon>
        <taxon>Actinomadura</taxon>
    </lineage>
</organism>
<sequence>MTPLMGARAGGTVAAVFGRFMRNRGGVMSILRVVPVAGAVLAFSAAGMAPAAAQQDVSARDKKWLVQAHQGNLAEVTVGTIARKKGTSKAVRSLGAMLVNDHSRLDRAVQDAARRLGVSLPPEPSTAQKALAARLNAMHGKAFDRAWLNALIKDHRNDLAAAREEVRLGTAADAQHLATVSSPVFRKHLNMLLRARKADPPGHVAAGSGGLATAAPDGRPLALGYGLLSAGLLVTAGGALLWRRPVPWRG</sequence>
<keyword evidence="1" id="KW-1133">Transmembrane helix</keyword>
<dbReference type="InterPro" id="IPR025419">
    <property type="entry name" value="DUF4142"/>
</dbReference>
<dbReference type="PANTHER" id="PTHR38593">
    <property type="entry name" value="BLR2558 PROTEIN"/>
    <property type="match status" value="1"/>
</dbReference>
<evidence type="ECO:0000259" key="2">
    <source>
        <dbReference type="Pfam" id="PF13628"/>
    </source>
</evidence>
<evidence type="ECO:0000313" key="4">
    <source>
        <dbReference type="Proteomes" id="UP001500266"/>
    </source>
</evidence>
<name>A0ABP7YZU1_9ACTN</name>
<reference evidence="4" key="1">
    <citation type="journal article" date="2019" name="Int. J. Syst. Evol. Microbiol.">
        <title>The Global Catalogue of Microorganisms (GCM) 10K type strain sequencing project: providing services to taxonomists for standard genome sequencing and annotation.</title>
        <authorList>
            <consortium name="The Broad Institute Genomics Platform"/>
            <consortium name="The Broad Institute Genome Sequencing Center for Infectious Disease"/>
            <person name="Wu L."/>
            <person name="Ma J."/>
        </authorList>
    </citation>
    <scope>NUCLEOTIDE SEQUENCE [LARGE SCALE GENOMIC DNA]</scope>
    <source>
        <strain evidence="4">JCM 17316</strain>
    </source>
</reference>
<dbReference type="InterPro" id="IPR012347">
    <property type="entry name" value="Ferritin-like"/>
</dbReference>
<dbReference type="Proteomes" id="UP001500266">
    <property type="component" value="Unassembled WGS sequence"/>
</dbReference>